<reference evidence="4 5" key="1">
    <citation type="submission" date="2021-07" db="EMBL/GenBank/DDBJ databases">
        <title>A novel Jannaschia species isolated from marine dinoflagellate Ceratoperidinium margalefii.</title>
        <authorList>
            <person name="Jiang Y."/>
            <person name="Li Z."/>
        </authorList>
    </citation>
    <scope>NUCLEOTIDE SEQUENCE [LARGE SCALE GENOMIC DNA]</scope>
    <source>
        <strain evidence="4 5">J12C1-MA-4</strain>
    </source>
</reference>
<feature type="domain" description="HTH iclR-type" evidence="2">
    <location>
        <begin position="12"/>
        <end position="74"/>
    </location>
</feature>
<keyword evidence="1" id="KW-0238">DNA-binding</keyword>
<dbReference type="InterPro" id="IPR014757">
    <property type="entry name" value="Tscrpt_reg_IclR_C"/>
</dbReference>
<evidence type="ECO:0000259" key="2">
    <source>
        <dbReference type="PROSITE" id="PS51077"/>
    </source>
</evidence>
<organism evidence="4 5">
    <name type="scientific">Gymnodinialimonas ceratoperidinii</name>
    <dbReference type="NCBI Taxonomy" id="2856823"/>
    <lineage>
        <taxon>Bacteria</taxon>
        <taxon>Pseudomonadati</taxon>
        <taxon>Pseudomonadota</taxon>
        <taxon>Alphaproteobacteria</taxon>
        <taxon>Rhodobacterales</taxon>
        <taxon>Paracoccaceae</taxon>
        <taxon>Gymnodinialimonas</taxon>
    </lineage>
</organism>
<keyword evidence="5" id="KW-1185">Reference proteome</keyword>
<dbReference type="PROSITE" id="PS51078">
    <property type="entry name" value="ICLR_ED"/>
    <property type="match status" value="1"/>
</dbReference>
<accession>A0A8F6Y956</accession>
<dbReference type="GO" id="GO:0003677">
    <property type="term" value="F:DNA binding"/>
    <property type="evidence" value="ECO:0007669"/>
    <property type="project" value="UniProtKB-KW"/>
</dbReference>
<dbReference type="GO" id="GO:0045892">
    <property type="term" value="P:negative regulation of DNA-templated transcription"/>
    <property type="evidence" value="ECO:0007669"/>
    <property type="project" value="TreeGrafter"/>
</dbReference>
<dbReference type="Pfam" id="PF09339">
    <property type="entry name" value="HTH_IclR"/>
    <property type="match status" value="1"/>
</dbReference>
<evidence type="ECO:0000256" key="1">
    <source>
        <dbReference type="ARBA" id="ARBA00023125"/>
    </source>
</evidence>
<dbReference type="Pfam" id="PF01614">
    <property type="entry name" value="IclR_C"/>
    <property type="match status" value="1"/>
</dbReference>
<dbReference type="KEGG" id="gce:KYE46_09785"/>
<name>A0A8F6Y956_9RHOB</name>
<dbReference type="InterPro" id="IPR005471">
    <property type="entry name" value="Tscrpt_reg_IclR_N"/>
</dbReference>
<sequence>MAETPAQTTYSVPPVERALKLLHYIGEGQRARNLSTVSRDLGINRTTLIRLIHTLVAHRMIEEIDDGAGYRLGAGLVSLGAQAIQGRDIAQVCQPILRKLCEETGMSAHLGVLDGRDVIYLGREAPNSHLVSNVRTGSRLPAHASSIGRAILAEYTETQLRQIFSDDALSQATDKTPQTVEAILGQAHHDKAEGFAWSEGNFEAGIGSCAAAVFDHTGQVVGGINVSGPEARFSDRDPALIDAVTSAAHEASRAMGYTPR</sequence>
<protein>
    <submittedName>
        <fullName evidence="4">IclR family transcriptional regulator</fullName>
    </submittedName>
</protein>
<dbReference type="AlphaFoldDB" id="A0A8F6Y956"/>
<dbReference type="GO" id="GO:0003700">
    <property type="term" value="F:DNA-binding transcription factor activity"/>
    <property type="evidence" value="ECO:0007669"/>
    <property type="project" value="TreeGrafter"/>
</dbReference>
<proteinExistence type="predicted"/>
<evidence type="ECO:0000313" key="4">
    <source>
        <dbReference type="EMBL" id="QXT38243.1"/>
    </source>
</evidence>
<dbReference type="RefSeq" id="WP_219000440.1">
    <property type="nucleotide sequence ID" value="NZ_CP079194.1"/>
</dbReference>
<evidence type="ECO:0000259" key="3">
    <source>
        <dbReference type="PROSITE" id="PS51078"/>
    </source>
</evidence>
<gene>
    <name evidence="4" type="ORF">KYE46_09785</name>
</gene>
<dbReference type="Proteomes" id="UP000825009">
    <property type="component" value="Chromosome"/>
</dbReference>
<feature type="domain" description="IclR-ED" evidence="3">
    <location>
        <begin position="75"/>
        <end position="257"/>
    </location>
</feature>
<dbReference type="SMART" id="SM00346">
    <property type="entry name" value="HTH_ICLR"/>
    <property type="match status" value="1"/>
</dbReference>
<dbReference type="EMBL" id="CP079194">
    <property type="protein sequence ID" value="QXT38243.1"/>
    <property type="molecule type" value="Genomic_DNA"/>
</dbReference>
<dbReference type="InterPro" id="IPR050707">
    <property type="entry name" value="HTH_MetabolicPath_Reg"/>
</dbReference>
<dbReference type="PROSITE" id="PS51077">
    <property type="entry name" value="HTH_ICLR"/>
    <property type="match status" value="1"/>
</dbReference>
<evidence type="ECO:0000313" key="5">
    <source>
        <dbReference type="Proteomes" id="UP000825009"/>
    </source>
</evidence>
<dbReference type="PANTHER" id="PTHR30136">
    <property type="entry name" value="HELIX-TURN-HELIX TRANSCRIPTIONAL REGULATOR, ICLR FAMILY"/>
    <property type="match status" value="1"/>
</dbReference>
<dbReference type="PANTHER" id="PTHR30136:SF24">
    <property type="entry name" value="HTH-TYPE TRANSCRIPTIONAL REPRESSOR ALLR"/>
    <property type="match status" value="1"/>
</dbReference>